<evidence type="ECO:0000313" key="4">
    <source>
        <dbReference type="Proteomes" id="UP000006039"/>
    </source>
</evidence>
<dbReference type="EMBL" id="GL385395">
    <property type="protein sequence ID" value="EJT82569.1"/>
    <property type="molecule type" value="Genomic_DNA"/>
</dbReference>
<name>J3NMN6_GAET3</name>
<dbReference type="Proteomes" id="UP000006039">
    <property type="component" value="Unassembled WGS sequence"/>
</dbReference>
<evidence type="ECO:0000313" key="3">
    <source>
        <dbReference type="EnsemblFungi" id="EJT82569"/>
    </source>
</evidence>
<dbReference type="EnsemblFungi" id="EJT82569">
    <property type="protein sequence ID" value="EJT82569"/>
    <property type="gene ID" value="GGTG_02542"/>
</dbReference>
<sequence length="80" mass="8875">MGQPQVIDSRPANARKGRKGRRSDDATGLEVRVPEPQSSGFDQFGTPMVVDSRPRSKKGRRALEARAIVYNPKFCMPSKC</sequence>
<reference evidence="2" key="3">
    <citation type="submission" date="2010-09" db="EMBL/GenBank/DDBJ databases">
        <title>Annotation of Gaeumannomyces graminis var. tritici R3-111a-1.</title>
        <authorList>
            <consortium name="The Broad Institute Genome Sequencing Platform"/>
            <person name="Ma L.-J."/>
            <person name="Dead R."/>
            <person name="Young S.K."/>
            <person name="Zeng Q."/>
            <person name="Gargeya S."/>
            <person name="Fitzgerald M."/>
            <person name="Haas B."/>
            <person name="Abouelleil A."/>
            <person name="Alvarado L."/>
            <person name="Arachchi H.M."/>
            <person name="Berlin A."/>
            <person name="Brown A."/>
            <person name="Chapman S.B."/>
            <person name="Chen Z."/>
            <person name="Dunbar C."/>
            <person name="Freedman E."/>
            <person name="Gearin G."/>
            <person name="Gellesch M."/>
            <person name="Goldberg J."/>
            <person name="Griggs A."/>
            <person name="Gujja S."/>
            <person name="Heiman D."/>
            <person name="Howarth C."/>
            <person name="Larson L."/>
            <person name="Lui A."/>
            <person name="MacDonald P.J.P."/>
            <person name="Mehta T."/>
            <person name="Montmayeur A."/>
            <person name="Murphy C."/>
            <person name="Neiman D."/>
            <person name="Pearson M."/>
            <person name="Priest M."/>
            <person name="Roberts A."/>
            <person name="Saif S."/>
            <person name="Shea T."/>
            <person name="Shenoy N."/>
            <person name="Sisk P."/>
            <person name="Stolte C."/>
            <person name="Sykes S."/>
            <person name="Yandava C."/>
            <person name="Wortman J."/>
            <person name="Nusbaum C."/>
            <person name="Birren B."/>
        </authorList>
    </citation>
    <scope>NUCLEOTIDE SEQUENCE</scope>
    <source>
        <strain evidence="2">R3-111a-1</strain>
    </source>
</reference>
<reference evidence="4" key="1">
    <citation type="submission" date="2010-07" db="EMBL/GenBank/DDBJ databases">
        <title>The genome sequence of Gaeumannomyces graminis var. tritici strain R3-111a-1.</title>
        <authorList>
            <consortium name="The Broad Institute Genome Sequencing Platform"/>
            <person name="Ma L.-J."/>
            <person name="Dead R."/>
            <person name="Young S."/>
            <person name="Zeng Q."/>
            <person name="Koehrsen M."/>
            <person name="Alvarado L."/>
            <person name="Berlin A."/>
            <person name="Chapman S.B."/>
            <person name="Chen Z."/>
            <person name="Freedman E."/>
            <person name="Gellesch M."/>
            <person name="Goldberg J."/>
            <person name="Griggs A."/>
            <person name="Gujja S."/>
            <person name="Heilman E.R."/>
            <person name="Heiman D."/>
            <person name="Hepburn T."/>
            <person name="Howarth C."/>
            <person name="Jen D."/>
            <person name="Larson L."/>
            <person name="Mehta T."/>
            <person name="Neiman D."/>
            <person name="Pearson M."/>
            <person name="Roberts A."/>
            <person name="Saif S."/>
            <person name="Shea T."/>
            <person name="Shenoy N."/>
            <person name="Sisk P."/>
            <person name="Stolte C."/>
            <person name="Sykes S."/>
            <person name="Walk T."/>
            <person name="White J."/>
            <person name="Yandava C."/>
            <person name="Haas B."/>
            <person name="Nusbaum C."/>
            <person name="Birren B."/>
        </authorList>
    </citation>
    <scope>NUCLEOTIDE SEQUENCE [LARGE SCALE GENOMIC DNA]</scope>
    <source>
        <strain evidence="4">R3-111a-1</strain>
    </source>
</reference>
<organism evidence="2">
    <name type="scientific">Gaeumannomyces tritici (strain R3-111a-1)</name>
    <name type="common">Wheat and barley take-all root rot fungus</name>
    <name type="synonym">Gaeumannomyces graminis var. tritici</name>
    <dbReference type="NCBI Taxonomy" id="644352"/>
    <lineage>
        <taxon>Eukaryota</taxon>
        <taxon>Fungi</taxon>
        <taxon>Dikarya</taxon>
        <taxon>Ascomycota</taxon>
        <taxon>Pezizomycotina</taxon>
        <taxon>Sordariomycetes</taxon>
        <taxon>Sordariomycetidae</taxon>
        <taxon>Magnaporthales</taxon>
        <taxon>Magnaporthaceae</taxon>
        <taxon>Gaeumannomyces</taxon>
    </lineage>
</organism>
<dbReference type="AlphaFoldDB" id="J3NMN6"/>
<proteinExistence type="predicted"/>
<dbReference type="GeneID" id="20343000"/>
<evidence type="ECO:0000256" key="1">
    <source>
        <dbReference type="SAM" id="MobiDB-lite"/>
    </source>
</evidence>
<reference evidence="3" key="4">
    <citation type="journal article" date="2015" name="G3 (Bethesda)">
        <title>Genome sequences of three phytopathogenic species of the Magnaporthaceae family of fungi.</title>
        <authorList>
            <person name="Okagaki L.H."/>
            <person name="Nunes C.C."/>
            <person name="Sailsbery J."/>
            <person name="Clay B."/>
            <person name="Brown D."/>
            <person name="John T."/>
            <person name="Oh Y."/>
            <person name="Young N."/>
            <person name="Fitzgerald M."/>
            <person name="Haas B.J."/>
            <person name="Zeng Q."/>
            <person name="Young S."/>
            <person name="Adiconis X."/>
            <person name="Fan L."/>
            <person name="Levin J.Z."/>
            <person name="Mitchell T.K."/>
            <person name="Okubara P.A."/>
            <person name="Farman M.L."/>
            <person name="Kohn L.M."/>
            <person name="Birren B."/>
            <person name="Ma L.-J."/>
            <person name="Dean R.A."/>
        </authorList>
    </citation>
    <scope>NUCLEOTIDE SEQUENCE</scope>
    <source>
        <strain evidence="3">R3-111a-1</strain>
    </source>
</reference>
<accession>J3NMN6</accession>
<reference evidence="3" key="5">
    <citation type="submission" date="2018-04" db="UniProtKB">
        <authorList>
            <consortium name="EnsemblFungi"/>
        </authorList>
    </citation>
    <scope>IDENTIFICATION</scope>
    <source>
        <strain evidence="3">R3-111a-1</strain>
    </source>
</reference>
<feature type="region of interest" description="Disordered" evidence="1">
    <location>
        <begin position="1"/>
        <end position="57"/>
    </location>
</feature>
<evidence type="ECO:0000313" key="2">
    <source>
        <dbReference type="EMBL" id="EJT82569.1"/>
    </source>
</evidence>
<dbReference type="RefSeq" id="XP_009218578.1">
    <property type="nucleotide sequence ID" value="XM_009220314.1"/>
</dbReference>
<dbReference type="VEuPathDB" id="FungiDB:GGTG_02542"/>
<gene>
    <name evidence="3" type="primary">20343000</name>
    <name evidence="2" type="ORF">GGTG_02542</name>
</gene>
<keyword evidence="4" id="KW-1185">Reference proteome</keyword>
<reference evidence="2" key="2">
    <citation type="submission" date="2010-07" db="EMBL/GenBank/DDBJ databases">
        <authorList>
            <consortium name="The Broad Institute Genome Sequencing Platform"/>
            <consortium name="Broad Institute Genome Sequencing Center for Infectious Disease"/>
            <person name="Ma L.-J."/>
            <person name="Dead R."/>
            <person name="Young S."/>
            <person name="Zeng Q."/>
            <person name="Koehrsen M."/>
            <person name="Alvarado L."/>
            <person name="Berlin A."/>
            <person name="Chapman S.B."/>
            <person name="Chen Z."/>
            <person name="Freedman E."/>
            <person name="Gellesch M."/>
            <person name="Goldberg J."/>
            <person name="Griggs A."/>
            <person name="Gujja S."/>
            <person name="Heilman E.R."/>
            <person name="Heiman D."/>
            <person name="Hepburn T."/>
            <person name="Howarth C."/>
            <person name="Jen D."/>
            <person name="Larson L."/>
            <person name="Mehta T."/>
            <person name="Neiman D."/>
            <person name="Pearson M."/>
            <person name="Roberts A."/>
            <person name="Saif S."/>
            <person name="Shea T."/>
            <person name="Shenoy N."/>
            <person name="Sisk P."/>
            <person name="Stolte C."/>
            <person name="Sykes S."/>
            <person name="Walk T."/>
            <person name="White J."/>
            <person name="Yandava C."/>
            <person name="Haas B."/>
            <person name="Nusbaum C."/>
            <person name="Birren B."/>
        </authorList>
    </citation>
    <scope>NUCLEOTIDE SEQUENCE</scope>
    <source>
        <strain evidence="2">R3-111a-1</strain>
    </source>
</reference>
<dbReference type="HOGENOM" id="CLU_2589875_0_0_1"/>
<protein>
    <submittedName>
        <fullName evidence="2 3">Uncharacterized protein</fullName>
    </submittedName>
</protein>